<comment type="caution">
    <text evidence="4">The sequence shown here is derived from an EMBL/GenBank/DDBJ whole genome shotgun (WGS) entry which is preliminary data.</text>
</comment>
<dbReference type="OrthoDB" id="9797687at2"/>
<dbReference type="InterPro" id="IPR002177">
    <property type="entry name" value="DPS_DNA-bd"/>
</dbReference>
<evidence type="ECO:0000313" key="4">
    <source>
        <dbReference type="EMBL" id="KTC70896.1"/>
    </source>
</evidence>
<organism evidence="4 5">
    <name type="scientific">Legionella bozemanae</name>
    <name type="common">Fluoribacter bozemanae</name>
    <dbReference type="NCBI Taxonomy" id="447"/>
    <lineage>
        <taxon>Bacteria</taxon>
        <taxon>Pseudomonadati</taxon>
        <taxon>Pseudomonadota</taxon>
        <taxon>Gammaproteobacteria</taxon>
        <taxon>Legionellales</taxon>
        <taxon>Legionellaceae</taxon>
        <taxon>Legionella</taxon>
    </lineage>
</organism>
<dbReference type="PATRIC" id="fig|447.4.peg.2627"/>
<dbReference type="Gene3D" id="1.20.1260.10">
    <property type="match status" value="1"/>
</dbReference>
<dbReference type="PANTHER" id="PTHR42932">
    <property type="entry name" value="GENERAL STRESS PROTEIN 20U"/>
    <property type="match status" value="1"/>
</dbReference>
<dbReference type="InterPro" id="IPR009078">
    <property type="entry name" value="Ferritin-like_SF"/>
</dbReference>
<evidence type="ECO:0000256" key="1">
    <source>
        <dbReference type="ARBA" id="ARBA00009497"/>
    </source>
</evidence>
<dbReference type="InterPro" id="IPR012347">
    <property type="entry name" value="Ferritin-like"/>
</dbReference>
<dbReference type="GO" id="GO:0008199">
    <property type="term" value="F:ferric iron binding"/>
    <property type="evidence" value="ECO:0007669"/>
    <property type="project" value="InterPro"/>
</dbReference>
<protein>
    <submittedName>
        <fullName evidence="4">Ferritin</fullName>
    </submittedName>
</protein>
<reference evidence="4 5" key="1">
    <citation type="submission" date="2015-11" db="EMBL/GenBank/DDBJ databases">
        <title>Genomic analysis of 38 Legionella species identifies large and diverse effector repertoires.</title>
        <authorList>
            <person name="Burstein D."/>
            <person name="Amaro F."/>
            <person name="Zusman T."/>
            <person name="Lifshitz Z."/>
            <person name="Cohen O."/>
            <person name="Gilbert J.A."/>
            <person name="Pupko T."/>
            <person name="Shuman H.A."/>
            <person name="Segal G."/>
        </authorList>
    </citation>
    <scope>NUCLEOTIDE SEQUENCE [LARGE SCALE GENOMIC DNA]</scope>
    <source>
        <strain evidence="4 5">WIGA</strain>
    </source>
</reference>
<evidence type="ECO:0000259" key="3">
    <source>
        <dbReference type="Pfam" id="PF00210"/>
    </source>
</evidence>
<dbReference type="CDD" id="cd01043">
    <property type="entry name" value="DPS"/>
    <property type="match status" value="1"/>
</dbReference>
<dbReference type="RefSeq" id="WP_058460081.1">
    <property type="nucleotide sequence ID" value="NZ_CAAAIY010000005.1"/>
</dbReference>
<dbReference type="EMBL" id="LNXU01000032">
    <property type="protein sequence ID" value="KTC70896.1"/>
    <property type="molecule type" value="Genomic_DNA"/>
</dbReference>
<dbReference type="PIRSF" id="PIRSF005900">
    <property type="entry name" value="Dps"/>
    <property type="match status" value="1"/>
</dbReference>
<evidence type="ECO:0000313" key="5">
    <source>
        <dbReference type="Proteomes" id="UP000054695"/>
    </source>
</evidence>
<name>A0A0W0RIJ9_LEGBO</name>
<proteinExistence type="inferred from homology"/>
<sequence length="165" mass="19533">MKKLALYRLETPNDLDIKDRRKIAEAVNPLLADTFALFVKTKNFHWHMTGPHYRDYHLLLDEQSDQIFAMIDVLAERVRKLGEKTIHSIGQIKELQTLQDVNETLSADDMLHNLLEDNKSFLKNMRKVHEVCSKRDDFATTSILEVYIDETERRIWFLFETLQNK</sequence>
<gene>
    <name evidence="4" type="ORF">Lboz_2473</name>
</gene>
<keyword evidence="5" id="KW-1185">Reference proteome</keyword>
<dbReference type="AlphaFoldDB" id="A0A0W0RIJ9"/>
<evidence type="ECO:0000256" key="2">
    <source>
        <dbReference type="RuleBase" id="RU003875"/>
    </source>
</evidence>
<comment type="similarity">
    <text evidence="1 2">Belongs to the Dps family.</text>
</comment>
<dbReference type="InterPro" id="IPR008331">
    <property type="entry name" value="Ferritin_DPS_dom"/>
</dbReference>
<dbReference type="PANTHER" id="PTHR42932:SF3">
    <property type="entry name" value="DNA PROTECTION DURING STARVATION PROTEIN"/>
    <property type="match status" value="1"/>
</dbReference>
<dbReference type="Pfam" id="PF00210">
    <property type="entry name" value="Ferritin"/>
    <property type="match status" value="1"/>
</dbReference>
<dbReference type="Proteomes" id="UP000054695">
    <property type="component" value="Unassembled WGS sequence"/>
</dbReference>
<feature type="domain" description="Ferritin/DPS" evidence="3">
    <location>
        <begin position="25"/>
        <end position="164"/>
    </location>
</feature>
<dbReference type="SUPFAM" id="SSF47240">
    <property type="entry name" value="Ferritin-like"/>
    <property type="match status" value="1"/>
</dbReference>
<dbReference type="STRING" id="447.Lboz_2473"/>
<accession>A0A0W0RIJ9</accession>
<dbReference type="PRINTS" id="PR01346">
    <property type="entry name" value="HELNAPAPROT"/>
</dbReference>